<dbReference type="RefSeq" id="XP_041199348.1">
    <property type="nucleotide sequence ID" value="XM_041332308.1"/>
</dbReference>
<dbReference type="Proteomes" id="UP000807769">
    <property type="component" value="Unassembled WGS sequence"/>
</dbReference>
<keyword evidence="2" id="KW-1185">Reference proteome</keyword>
<gene>
    <name evidence="1" type="ORF">BJ212DRAFT_1295358</name>
</gene>
<dbReference type="AlphaFoldDB" id="A0A9P7ENK3"/>
<organism evidence="1 2">
    <name type="scientific">Suillus subaureus</name>
    <dbReference type="NCBI Taxonomy" id="48587"/>
    <lineage>
        <taxon>Eukaryota</taxon>
        <taxon>Fungi</taxon>
        <taxon>Dikarya</taxon>
        <taxon>Basidiomycota</taxon>
        <taxon>Agaricomycotina</taxon>
        <taxon>Agaricomycetes</taxon>
        <taxon>Agaricomycetidae</taxon>
        <taxon>Boletales</taxon>
        <taxon>Suillineae</taxon>
        <taxon>Suillaceae</taxon>
        <taxon>Suillus</taxon>
    </lineage>
</organism>
<proteinExistence type="predicted"/>
<reference evidence="1" key="1">
    <citation type="journal article" date="2020" name="New Phytol.">
        <title>Comparative genomics reveals dynamic genome evolution in host specialist ectomycorrhizal fungi.</title>
        <authorList>
            <person name="Lofgren L.A."/>
            <person name="Nguyen N.H."/>
            <person name="Vilgalys R."/>
            <person name="Ruytinx J."/>
            <person name="Liao H.L."/>
            <person name="Branco S."/>
            <person name="Kuo A."/>
            <person name="LaButti K."/>
            <person name="Lipzen A."/>
            <person name="Andreopoulos W."/>
            <person name="Pangilinan J."/>
            <person name="Riley R."/>
            <person name="Hundley H."/>
            <person name="Na H."/>
            <person name="Barry K."/>
            <person name="Grigoriev I.V."/>
            <person name="Stajich J.E."/>
            <person name="Kennedy P.G."/>
        </authorList>
    </citation>
    <scope>NUCLEOTIDE SEQUENCE</scope>
    <source>
        <strain evidence="1">MN1</strain>
    </source>
</reference>
<evidence type="ECO:0000313" key="2">
    <source>
        <dbReference type="Proteomes" id="UP000807769"/>
    </source>
</evidence>
<dbReference type="EMBL" id="JABBWG010000002">
    <property type="protein sequence ID" value="KAG1826095.1"/>
    <property type="molecule type" value="Genomic_DNA"/>
</dbReference>
<dbReference type="GeneID" id="64626325"/>
<name>A0A9P7ENK3_9AGAM</name>
<comment type="caution">
    <text evidence="1">The sequence shown here is derived from an EMBL/GenBank/DDBJ whole genome shotgun (WGS) entry which is preliminary data.</text>
</comment>
<protein>
    <submittedName>
        <fullName evidence="1">Uncharacterized protein</fullName>
    </submittedName>
</protein>
<evidence type="ECO:0000313" key="1">
    <source>
        <dbReference type="EMBL" id="KAG1826095.1"/>
    </source>
</evidence>
<sequence length="276" mass="31324">MSVCCRTKVDGWQFWLHRTFHDELDDVSFEGRRCAKLFAVHSGLELLCCRSRLVRKPVLWDENCDVVIWSQFKTRAHNNLTFVALMNLVSSTCLRSAVMLRNGKRDVLPELNANWGMLVLITAGAGPSFTGLQLSGDGSEQSGSSCYYKDSRDRVDAAEPLVILIVSWPVGPPANGPQYTKIRVPGLPHVMRTPEIHMTIQPCQVKLCPAFDTDIPQLLMFRVMFMAVRRYRRAVHRGGVFRERFPRTYILQIGVAPQVQENCIIRFAAHCIPEYA</sequence>
<accession>A0A9P7ENK3</accession>